<organism evidence="3 4">
    <name type="scientific">Clostridium botulinum C/D str. DC5</name>
    <dbReference type="NCBI Taxonomy" id="1443128"/>
    <lineage>
        <taxon>Bacteria</taxon>
        <taxon>Bacillati</taxon>
        <taxon>Bacillota</taxon>
        <taxon>Clostridia</taxon>
        <taxon>Eubacteriales</taxon>
        <taxon>Clostridiaceae</taxon>
        <taxon>Clostridium</taxon>
    </lineage>
</organism>
<feature type="signal peptide" evidence="2">
    <location>
        <begin position="1"/>
        <end position="19"/>
    </location>
</feature>
<feature type="region of interest" description="Disordered" evidence="1">
    <location>
        <begin position="120"/>
        <end position="141"/>
    </location>
</feature>
<name>A0A0A0IJN9_CLOBO</name>
<feature type="compositionally biased region" description="Basic and acidic residues" evidence="1">
    <location>
        <begin position="132"/>
        <end position="141"/>
    </location>
</feature>
<gene>
    <name evidence="3" type="ORF">Z955_06165</name>
</gene>
<dbReference type="RefSeq" id="WP_039259393.1">
    <property type="nucleotide sequence ID" value="NZ_JDRY01000030.1"/>
</dbReference>
<evidence type="ECO:0008006" key="5">
    <source>
        <dbReference type="Google" id="ProtNLM"/>
    </source>
</evidence>
<dbReference type="EMBL" id="JDRY01000030">
    <property type="protein sequence ID" value="KGM99740.1"/>
    <property type="molecule type" value="Genomic_DNA"/>
</dbReference>
<sequence>MKKKIYLLLAIVMATIVLSACSSKENQKNKDFDNVRKKIENNKSSSNTYNSTSRSSSIVKNNVINPERIKELTDFEKRIKDDNDILKKAYKEKIDMKKSSTDIMLQEKFKIAMQRIAKGLKKSKDKSNNASEKQKKEESIKEEFKKLSETENKKYEDNKNALKKIFEDYDNKLKAIESRRDAVIQAMISQDTNTLEIENKDDKSKISNINSISENGKKELKKYKDDINAVVKLRNNELIKIE</sequence>
<feature type="chain" id="PRO_5038682886" description="Lipoprotein" evidence="2">
    <location>
        <begin position="20"/>
        <end position="242"/>
    </location>
</feature>
<evidence type="ECO:0000313" key="4">
    <source>
        <dbReference type="Proteomes" id="UP000030014"/>
    </source>
</evidence>
<accession>A0A0A0IJN9</accession>
<proteinExistence type="predicted"/>
<evidence type="ECO:0000256" key="1">
    <source>
        <dbReference type="SAM" id="MobiDB-lite"/>
    </source>
</evidence>
<evidence type="ECO:0000256" key="2">
    <source>
        <dbReference type="SAM" id="SignalP"/>
    </source>
</evidence>
<comment type="caution">
    <text evidence="3">The sequence shown here is derived from an EMBL/GenBank/DDBJ whole genome shotgun (WGS) entry which is preliminary data.</text>
</comment>
<dbReference type="Proteomes" id="UP000030014">
    <property type="component" value="Unassembled WGS sequence"/>
</dbReference>
<dbReference type="PROSITE" id="PS51257">
    <property type="entry name" value="PROKAR_LIPOPROTEIN"/>
    <property type="match status" value="1"/>
</dbReference>
<protein>
    <recommendedName>
        <fullName evidence="5">Lipoprotein</fullName>
    </recommendedName>
</protein>
<reference evidence="3 4" key="1">
    <citation type="submission" date="2014-01" db="EMBL/GenBank/DDBJ databases">
        <title>Plasmidome dynamics in the species complex Clostridium novyi sensu lato converts strains of independent lineages into distinctly different pathogens.</title>
        <authorList>
            <person name="Skarin H."/>
            <person name="Segerman B."/>
        </authorList>
    </citation>
    <scope>NUCLEOTIDE SEQUENCE [LARGE SCALE GENOMIC DNA]</scope>
    <source>
        <strain evidence="3 4">DC5</strain>
    </source>
</reference>
<keyword evidence="2" id="KW-0732">Signal</keyword>
<evidence type="ECO:0000313" key="3">
    <source>
        <dbReference type="EMBL" id="KGM99740.1"/>
    </source>
</evidence>
<dbReference type="AlphaFoldDB" id="A0A0A0IJN9"/>